<dbReference type="EMBL" id="JACHEJ010000005">
    <property type="protein sequence ID" value="MBB6180300.1"/>
    <property type="molecule type" value="Genomic_DNA"/>
</dbReference>
<dbReference type="AlphaFoldDB" id="A0A7W9YXT8"/>
<dbReference type="Pfam" id="PF00080">
    <property type="entry name" value="Sod_Cu"/>
    <property type="match status" value="1"/>
</dbReference>
<dbReference type="InterPro" id="IPR036423">
    <property type="entry name" value="SOD-like_Cu/Zn_dom_sf"/>
</dbReference>
<accession>A0A7W9YXT8</accession>
<feature type="chain" id="PRO_5030642419" description="Superoxide dismutase [Cu-Zn]" evidence="3">
    <location>
        <begin position="21"/>
        <end position="177"/>
    </location>
</feature>
<dbReference type="CDD" id="cd00305">
    <property type="entry name" value="Cu-Zn_Superoxide_Dismutase"/>
    <property type="match status" value="1"/>
</dbReference>
<comment type="catalytic activity">
    <reaction evidence="2">
        <text>2 superoxide + 2 H(+) = H2O2 + O2</text>
        <dbReference type="Rhea" id="RHEA:20696"/>
        <dbReference type="ChEBI" id="CHEBI:15378"/>
        <dbReference type="ChEBI" id="CHEBI:15379"/>
        <dbReference type="ChEBI" id="CHEBI:16240"/>
        <dbReference type="ChEBI" id="CHEBI:18421"/>
        <dbReference type="EC" id="1.15.1.1"/>
    </reaction>
</comment>
<comment type="similarity">
    <text evidence="1 2">Belongs to the Cu-Zn superoxide dismutase family.</text>
</comment>
<keyword evidence="6" id="KW-1185">Reference proteome</keyword>
<evidence type="ECO:0000259" key="4">
    <source>
        <dbReference type="Pfam" id="PF00080"/>
    </source>
</evidence>
<dbReference type="PANTHER" id="PTHR10003">
    <property type="entry name" value="SUPEROXIDE DISMUTASE CU-ZN -RELATED"/>
    <property type="match status" value="1"/>
</dbReference>
<sequence length="177" mass="18160">MRHLVKAAVLSAAIVSPALAQQATTSPGVAQATFINTEGASIGTATLQETPHGLLIQGKATDLPPGLHGFHVHETGKCDAQDGFKSAGGHFAPAGNDHGFMTDKGPHAGDIANQTAMADGTMVVEVFNENLRLAQGENVLLDDDGAALVIHATADDYRSQPSGNSGDRIACAIIKQG</sequence>
<keyword evidence="2 5" id="KW-0560">Oxidoreductase</keyword>
<dbReference type="RefSeq" id="WP_077548386.1">
    <property type="nucleotide sequence ID" value="NZ_JACHEJ010000005.1"/>
</dbReference>
<dbReference type="GO" id="GO:0004784">
    <property type="term" value="F:superoxide dismutase activity"/>
    <property type="evidence" value="ECO:0007669"/>
    <property type="project" value="UniProtKB-EC"/>
</dbReference>
<keyword evidence="2" id="KW-0479">Metal-binding</keyword>
<keyword evidence="2" id="KW-0186">Copper</keyword>
<comment type="caution">
    <text evidence="5">The sequence shown here is derived from an EMBL/GenBank/DDBJ whole genome shotgun (WGS) entry which is preliminary data.</text>
</comment>
<dbReference type="InterPro" id="IPR024134">
    <property type="entry name" value="SOD_Cu/Zn_/chaperone"/>
</dbReference>
<feature type="signal peptide" evidence="3">
    <location>
        <begin position="1"/>
        <end position="20"/>
    </location>
</feature>
<dbReference type="SUPFAM" id="SSF49329">
    <property type="entry name" value="Cu,Zn superoxide dismutase-like"/>
    <property type="match status" value="1"/>
</dbReference>
<evidence type="ECO:0000256" key="1">
    <source>
        <dbReference type="ARBA" id="ARBA00010457"/>
    </source>
</evidence>
<gene>
    <name evidence="5" type="ORF">HNQ75_002279</name>
</gene>
<evidence type="ECO:0000313" key="6">
    <source>
        <dbReference type="Proteomes" id="UP000535501"/>
    </source>
</evidence>
<evidence type="ECO:0000313" key="5">
    <source>
        <dbReference type="EMBL" id="MBB6180300.1"/>
    </source>
</evidence>
<name>A0A7W9YXT8_9HYPH</name>
<dbReference type="InterPro" id="IPR018152">
    <property type="entry name" value="SOD_Cu/Zn_BS"/>
</dbReference>
<proteinExistence type="inferred from homology"/>
<dbReference type="GO" id="GO:0005507">
    <property type="term" value="F:copper ion binding"/>
    <property type="evidence" value="ECO:0007669"/>
    <property type="project" value="InterPro"/>
</dbReference>
<dbReference type="InterPro" id="IPR001424">
    <property type="entry name" value="SOD_Cu_Zn_dom"/>
</dbReference>
<feature type="domain" description="Superoxide dismutase copper/zinc binding" evidence="4">
    <location>
        <begin position="43"/>
        <end position="174"/>
    </location>
</feature>
<protein>
    <recommendedName>
        <fullName evidence="2">Superoxide dismutase [Cu-Zn]</fullName>
        <ecNumber evidence="2">1.15.1.1</ecNumber>
    </recommendedName>
</protein>
<dbReference type="PROSITE" id="PS00332">
    <property type="entry name" value="SOD_CU_ZN_2"/>
    <property type="match status" value="1"/>
</dbReference>
<comment type="function">
    <text evidence="2">Destroys radicals which are normally produced within the cells and which are toxic to biological systems.</text>
</comment>
<dbReference type="Gene3D" id="2.60.40.200">
    <property type="entry name" value="Superoxide dismutase, copper/zinc binding domain"/>
    <property type="match status" value="1"/>
</dbReference>
<reference evidence="5 6" key="1">
    <citation type="submission" date="2020-08" db="EMBL/GenBank/DDBJ databases">
        <title>Genomic Encyclopedia of Type Strains, Phase IV (KMG-IV): sequencing the most valuable type-strain genomes for metagenomic binning, comparative biology and taxonomic classification.</title>
        <authorList>
            <person name="Goeker M."/>
        </authorList>
    </citation>
    <scope>NUCLEOTIDE SEQUENCE [LARGE SCALE GENOMIC DNA]</scope>
    <source>
        <strain evidence="5 6">DSM 102134</strain>
    </source>
</reference>
<comment type="cofactor">
    <cofactor evidence="2">
        <name>Cu cation</name>
        <dbReference type="ChEBI" id="CHEBI:23378"/>
    </cofactor>
    <text evidence="2">Binds 1 copper ion per subunit.</text>
</comment>
<evidence type="ECO:0000256" key="3">
    <source>
        <dbReference type="SAM" id="SignalP"/>
    </source>
</evidence>
<keyword evidence="2" id="KW-0862">Zinc</keyword>
<comment type="cofactor">
    <cofactor evidence="2">
        <name>Zn(2+)</name>
        <dbReference type="ChEBI" id="CHEBI:29105"/>
    </cofactor>
    <text evidence="2">Binds 1 zinc ion per subunit.</text>
</comment>
<organism evidence="5 6">
    <name type="scientific">Pseudorhizobium flavum</name>
    <dbReference type="NCBI Taxonomy" id="1335061"/>
    <lineage>
        <taxon>Bacteria</taxon>
        <taxon>Pseudomonadati</taxon>
        <taxon>Pseudomonadota</taxon>
        <taxon>Alphaproteobacteria</taxon>
        <taxon>Hyphomicrobiales</taxon>
        <taxon>Rhizobiaceae</taxon>
        <taxon>Rhizobium/Agrobacterium group</taxon>
        <taxon>Pseudorhizobium</taxon>
    </lineage>
</organism>
<dbReference type="EC" id="1.15.1.1" evidence="2"/>
<keyword evidence="3" id="KW-0732">Signal</keyword>
<dbReference type="Proteomes" id="UP000535501">
    <property type="component" value="Unassembled WGS sequence"/>
</dbReference>
<evidence type="ECO:0000256" key="2">
    <source>
        <dbReference type="RuleBase" id="RU000393"/>
    </source>
</evidence>